<evidence type="ECO:0000313" key="4">
    <source>
        <dbReference type="Proteomes" id="UP001607069"/>
    </source>
</evidence>
<dbReference type="RefSeq" id="WP_279950572.1">
    <property type="nucleotide sequence ID" value="NZ_BAABEN010000020.1"/>
</dbReference>
<feature type="chain" id="PRO_5046834640" description="Secreted protein" evidence="2">
    <location>
        <begin position="28"/>
        <end position="171"/>
    </location>
</feature>
<gene>
    <name evidence="3" type="ORF">ACG5V6_12745</name>
</gene>
<name>A0ABW7HT83_9ACTN</name>
<feature type="compositionally biased region" description="Low complexity" evidence="1">
    <location>
        <begin position="39"/>
        <end position="56"/>
    </location>
</feature>
<sequence length="171" mass="17549">MRRRTRAAIAAAAALLAAGALPGAAGAATTTAAGTTTNTTANTAADTATPTGATAASARVPWSVRHGSASASGERWVETSVAGIFHTLVIRGELTGSGEGCHSLWIRYTYDLAPSPPRKYAEVCGSGTAPVALRHQYRPTTSGYLTVCRGTDDTGDCAAWQNITWWPVNGG</sequence>
<feature type="signal peptide" evidence="2">
    <location>
        <begin position="1"/>
        <end position="27"/>
    </location>
</feature>
<proteinExistence type="predicted"/>
<dbReference type="Proteomes" id="UP001607069">
    <property type="component" value="Unassembled WGS sequence"/>
</dbReference>
<evidence type="ECO:0000313" key="3">
    <source>
        <dbReference type="EMBL" id="MFH0249080.1"/>
    </source>
</evidence>
<feature type="region of interest" description="Disordered" evidence="1">
    <location>
        <begin position="39"/>
        <end position="58"/>
    </location>
</feature>
<comment type="caution">
    <text evidence="3">The sequence shown here is derived from an EMBL/GenBank/DDBJ whole genome shotgun (WGS) entry which is preliminary data.</text>
</comment>
<keyword evidence="4" id="KW-1185">Reference proteome</keyword>
<evidence type="ECO:0000256" key="2">
    <source>
        <dbReference type="SAM" id="SignalP"/>
    </source>
</evidence>
<dbReference type="EMBL" id="JBIHMK010000040">
    <property type="protein sequence ID" value="MFH0249080.1"/>
    <property type="molecule type" value="Genomic_DNA"/>
</dbReference>
<accession>A0ABW7HT83</accession>
<protein>
    <recommendedName>
        <fullName evidence="5">Secreted protein</fullName>
    </recommendedName>
</protein>
<keyword evidence="2" id="KW-0732">Signal</keyword>
<evidence type="ECO:0008006" key="5">
    <source>
        <dbReference type="Google" id="ProtNLM"/>
    </source>
</evidence>
<evidence type="ECO:0000256" key="1">
    <source>
        <dbReference type="SAM" id="MobiDB-lite"/>
    </source>
</evidence>
<organism evidence="3 4">
    <name type="scientific">Streptomyces chitinivorans</name>
    <dbReference type="NCBI Taxonomy" id="1257027"/>
    <lineage>
        <taxon>Bacteria</taxon>
        <taxon>Bacillati</taxon>
        <taxon>Actinomycetota</taxon>
        <taxon>Actinomycetes</taxon>
        <taxon>Kitasatosporales</taxon>
        <taxon>Streptomycetaceae</taxon>
        <taxon>Streptomyces</taxon>
    </lineage>
</organism>
<reference evidence="3 4" key="1">
    <citation type="submission" date="2024-10" db="EMBL/GenBank/DDBJ databases">
        <authorList>
            <person name="Cho J.-C."/>
        </authorList>
    </citation>
    <scope>NUCLEOTIDE SEQUENCE [LARGE SCALE GENOMIC DNA]</scope>
    <source>
        <strain evidence="3 4">KCTC29696</strain>
    </source>
</reference>